<feature type="transmembrane region" description="Helical" evidence="1">
    <location>
        <begin position="154"/>
        <end position="174"/>
    </location>
</feature>
<feature type="transmembrane region" description="Helical" evidence="1">
    <location>
        <begin position="26"/>
        <end position="47"/>
    </location>
</feature>
<evidence type="ECO:0000256" key="1">
    <source>
        <dbReference type="SAM" id="Phobius"/>
    </source>
</evidence>
<dbReference type="Proteomes" id="UP000179616">
    <property type="component" value="Unassembled WGS sequence"/>
</dbReference>
<gene>
    <name evidence="2" type="ORF">BKG76_01905</name>
</gene>
<dbReference type="AlphaFoldDB" id="A0A1S1LJD9"/>
<feature type="transmembrane region" description="Helical" evidence="1">
    <location>
        <begin position="238"/>
        <end position="259"/>
    </location>
</feature>
<dbReference type="RefSeq" id="WP_070936795.1">
    <property type="nucleotide sequence ID" value="NZ_MLIK01000004.1"/>
</dbReference>
<name>A0A1S1LJD9_9MYCO</name>
<feature type="transmembrane region" description="Helical" evidence="1">
    <location>
        <begin position="315"/>
        <end position="337"/>
    </location>
</feature>
<reference evidence="2 3" key="1">
    <citation type="submission" date="2016-10" db="EMBL/GenBank/DDBJ databases">
        <title>Evaluation of Human, Veterinary and Environmental Mycobacterium chelonae Isolates by Core Genome Phylogenomic Analysis, Targeted Gene Comparison, and Anti-microbial Susceptibility Patterns: A Tale of Mistaken Identities.</title>
        <authorList>
            <person name="Fogelson S.B."/>
            <person name="Camus A.C."/>
            <person name="Lorenz W."/>
            <person name="Vasireddy R."/>
            <person name="Vasireddy S."/>
            <person name="Smith T."/>
            <person name="Brown-Elliott B.A."/>
            <person name="Wallace R.J.Jr."/>
            <person name="Hasan N.A."/>
            <person name="Reischl U."/>
            <person name="Sanchez S."/>
        </authorList>
    </citation>
    <scope>NUCLEOTIDE SEQUENCE [LARGE SCALE GENOMIC DNA]</scope>
    <source>
        <strain evidence="2 3">1559</strain>
    </source>
</reference>
<evidence type="ECO:0000313" key="3">
    <source>
        <dbReference type="Proteomes" id="UP000179616"/>
    </source>
</evidence>
<protein>
    <submittedName>
        <fullName evidence="2">Uncharacterized protein</fullName>
    </submittedName>
</protein>
<evidence type="ECO:0000313" key="2">
    <source>
        <dbReference type="EMBL" id="OHU31375.1"/>
    </source>
</evidence>
<feature type="transmembrane region" description="Helical" evidence="1">
    <location>
        <begin position="279"/>
        <end position="303"/>
    </location>
</feature>
<proteinExistence type="predicted"/>
<dbReference type="GeneID" id="57165536"/>
<feature type="transmembrane region" description="Helical" evidence="1">
    <location>
        <begin position="67"/>
        <end position="87"/>
    </location>
</feature>
<organism evidence="2 3">
    <name type="scientific">Mycobacteroides franklinii</name>
    <dbReference type="NCBI Taxonomy" id="948102"/>
    <lineage>
        <taxon>Bacteria</taxon>
        <taxon>Bacillati</taxon>
        <taxon>Actinomycetota</taxon>
        <taxon>Actinomycetes</taxon>
        <taxon>Mycobacteriales</taxon>
        <taxon>Mycobacteriaceae</taxon>
        <taxon>Mycobacteroides</taxon>
    </lineage>
</organism>
<keyword evidence="1" id="KW-0812">Transmembrane</keyword>
<dbReference type="OrthoDB" id="919086at2"/>
<keyword evidence="1" id="KW-1133">Transmembrane helix</keyword>
<feature type="transmembrane region" description="Helical" evidence="1">
    <location>
        <begin position="343"/>
        <end position="364"/>
    </location>
</feature>
<dbReference type="EMBL" id="MLIK01000004">
    <property type="protein sequence ID" value="OHU31375.1"/>
    <property type="molecule type" value="Genomic_DNA"/>
</dbReference>
<comment type="caution">
    <text evidence="2">The sequence shown here is derived from an EMBL/GenBank/DDBJ whole genome shotgun (WGS) entry which is preliminary data.</text>
</comment>
<accession>A0A1S1LJD9</accession>
<feature type="transmembrane region" description="Helical" evidence="1">
    <location>
        <begin position="108"/>
        <end position="134"/>
    </location>
</feature>
<keyword evidence="1" id="KW-0472">Membrane</keyword>
<sequence length="385" mass="40560">MSPETDVARSGAEQRPRIASAVIEKYAPLGAYGVLLGSLVGATGTTWDVQWHNDVGPDTFFTLPHLFLYSGSAISGIASLAMILMVTGAQRAGEAVPRWVGGVPIRVFGGRFTAPLGFLLSGCGAASFLLYGLLDLWWHTVYGFDAILASPPHFALFVSGTVTDLGSVVTFAAARRFRWGTVGLMAQSSLVAAMTAVPFSALFLFKFDFNPISLGSAFIVPLVLLIVAGVVRSPVAPFGVALIMGAIQAVFWWFSPWAAREYAAAVGLPLRDDLWGGAPAIPAMMPTFLVVFAALAAGLLHLAKDRAWQRRPMTLIGAILGSVAGMGYVLQGALLYRQGTETISSYITVGLIGLVLGALAGFLAQRIALMLRVPGNDAEPAEATA</sequence>
<feature type="transmembrane region" description="Helical" evidence="1">
    <location>
        <begin position="181"/>
        <end position="205"/>
    </location>
</feature>
<feature type="transmembrane region" description="Helical" evidence="1">
    <location>
        <begin position="211"/>
        <end position="231"/>
    </location>
</feature>
<dbReference type="STRING" id="948102.BKG76_01905"/>